<dbReference type="EMBL" id="ALJK01000025">
    <property type="protein sequence ID" value="EJN85996.1"/>
    <property type="molecule type" value="Genomic_DNA"/>
</dbReference>
<organism evidence="1 2">
    <name type="scientific">Actinomyces naeslundii (strain ATCC 12104 / DSM 43013 / CCUG 2238 / JCM 8349 / NCTC 10301 / Howell 279)</name>
    <dbReference type="NCBI Taxonomy" id="1115803"/>
    <lineage>
        <taxon>Bacteria</taxon>
        <taxon>Bacillati</taxon>
        <taxon>Actinomycetota</taxon>
        <taxon>Actinomycetes</taxon>
        <taxon>Actinomycetales</taxon>
        <taxon>Actinomycetaceae</taxon>
        <taxon>Actinomyces</taxon>
    </lineage>
</organism>
<name>J3JLA1_ACTNH</name>
<sequence length="59" mass="6111">MRVGGGVGRGGRRLRRAVSCGAVEARFFSSTGLSDGPSRSCSRPCRASMRPVLLGAVSD</sequence>
<dbReference type="AlphaFoldDB" id="J3JLA1"/>
<comment type="caution">
    <text evidence="1">The sequence shown here is derived from an EMBL/GenBank/DDBJ whole genome shotgun (WGS) entry which is preliminary data.</text>
</comment>
<evidence type="ECO:0000313" key="1">
    <source>
        <dbReference type="EMBL" id="EJN85996.1"/>
    </source>
</evidence>
<gene>
    <name evidence="1" type="ORF">HMPREF1129_2834</name>
</gene>
<evidence type="ECO:0000313" key="2">
    <source>
        <dbReference type="Proteomes" id="UP000007814"/>
    </source>
</evidence>
<accession>J3JLA1</accession>
<reference evidence="1 2" key="1">
    <citation type="submission" date="2012-07" db="EMBL/GenBank/DDBJ databases">
        <authorList>
            <person name="Durkin A.S."/>
            <person name="McCorrison J."/>
            <person name="Torralba M."/>
            <person name="Gillis M."/>
            <person name="Methe B."/>
            <person name="Sutton G."/>
            <person name="Nelson K.E."/>
        </authorList>
    </citation>
    <scope>NUCLEOTIDE SEQUENCE [LARGE SCALE GENOMIC DNA]</scope>
    <source>
        <strain evidence="2">ATCC 12104 / DSM 43013 / CCUG 2238 / JCM 8349 / NCTC 10301 / Howell 279</strain>
    </source>
</reference>
<protein>
    <submittedName>
        <fullName evidence="1">Uncharacterized protein</fullName>
    </submittedName>
</protein>
<proteinExistence type="predicted"/>
<dbReference type="PATRIC" id="fig|1115803.3.peg.280"/>
<dbReference type="Proteomes" id="UP000007814">
    <property type="component" value="Unassembled WGS sequence"/>
</dbReference>